<reference evidence="2 3" key="1">
    <citation type="submission" date="2017-09" db="EMBL/GenBank/DDBJ databases">
        <title>Depth-based differentiation of microbial function through sediment-hosted aquifers and enrichment of novel symbionts in the deep terrestrial subsurface.</title>
        <authorList>
            <person name="Probst A.J."/>
            <person name="Ladd B."/>
            <person name="Jarett J.K."/>
            <person name="Geller-Mcgrath D.E."/>
            <person name="Sieber C.M."/>
            <person name="Emerson J.B."/>
            <person name="Anantharaman K."/>
            <person name="Thomas B.C."/>
            <person name="Malmstrom R."/>
            <person name="Stieglmeier M."/>
            <person name="Klingl A."/>
            <person name="Woyke T."/>
            <person name="Ryan C.M."/>
            <person name="Banfield J.F."/>
        </authorList>
    </citation>
    <scope>NUCLEOTIDE SEQUENCE [LARGE SCALE GENOMIC DNA]</scope>
    <source>
        <strain evidence="2">CG15_BIG_FIL_POST_REV_8_21_14_020_45_12</strain>
    </source>
</reference>
<proteinExistence type="predicted"/>
<dbReference type="SUPFAM" id="SSF51905">
    <property type="entry name" value="FAD/NAD(P)-binding domain"/>
    <property type="match status" value="1"/>
</dbReference>
<accession>A0A2M7H2M4</accession>
<dbReference type="InterPro" id="IPR036188">
    <property type="entry name" value="FAD/NAD-bd_sf"/>
</dbReference>
<dbReference type="Gene3D" id="3.30.9.10">
    <property type="entry name" value="D-Amino Acid Oxidase, subunit A, domain 2"/>
    <property type="match status" value="1"/>
</dbReference>
<sequence>MQQLSYWHHHTSRPPRLNNLTNFLPSQADIIIVGAGISGLSLAHHLQESGKKVVVLEANQVGYGATAYCSGMLTNEPGEDYIQLLKKHGVAHVRRVSDSLKFGINAIEDYLLTQDHNTDYRRVDSLYVGYSNKDTFHLEAEFQVRNAAGLRSEMLNKTQLTQSFPWIKGSSAIATAGNAEINPLAFLYSLADIAINNGTIVVEDCLVEKIKKNKGSWSVYTTKGEISSPVVSINCDAELEKISKGRVQPVLPISEAIIVTEPVSELADLASSQLLWNNFELFDYARILPEGRIMMGSGQTLLVGKELEVLKSDEEKLMTALQDFFELTSTPKIEDIWRKSFGVTSDDLPFIGPIENNLYLAGGYNGHGLVLGFLAGELLASHILNRPHPYQDLFHPQHRKNLKSLGYKFLALPKLRSLAARILVDSMRRKDKRNRA</sequence>
<dbReference type="PANTHER" id="PTHR13847:SF281">
    <property type="entry name" value="FAD DEPENDENT OXIDOREDUCTASE DOMAIN-CONTAINING PROTEIN"/>
    <property type="match status" value="1"/>
</dbReference>
<evidence type="ECO:0000259" key="1">
    <source>
        <dbReference type="Pfam" id="PF01266"/>
    </source>
</evidence>
<dbReference type="EMBL" id="PFGC01000053">
    <property type="protein sequence ID" value="PIW36439.1"/>
    <property type="molecule type" value="Genomic_DNA"/>
</dbReference>
<dbReference type="Pfam" id="PF01266">
    <property type="entry name" value="DAO"/>
    <property type="match status" value="1"/>
</dbReference>
<gene>
    <name evidence="2" type="ORF">COW24_05285</name>
</gene>
<comment type="caution">
    <text evidence="2">The sequence shown here is derived from an EMBL/GenBank/DDBJ whole genome shotgun (WGS) entry which is preliminary data.</text>
</comment>
<dbReference type="Gene3D" id="3.50.50.60">
    <property type="entry name" value="FAD/NAD(P)-binding domain"/>
    <property type="match status" value="1"/>
</dbReference>
<dbReference type="GO" id="GO:0005737">
    <property type="term" value="C:cytoplasm"/>
    <property type="evidence" value="ECO:0007669"/>
    <property type="project" value="TreeGrafter"/>
</dbReference>
<feature type="domain" description="FAD dependent oxidoreductase" evidence="1">
    <location>
        <begin position="29"/>
        <end position="380"/>
    </location>
</feature>
<dbReference type="InterPro" id="IPR006076">
    <property type="entry name" value="FAD-dep_OxRdtase"/>
</dbReference>
<dbReference type="PANTHER" id="PTHR13847">
    <property type="entry name" value="SARCOSINE DEHYDROGENASE-RELATED"/>
    <property type="match status" value="1"/>
</dbReference>
<name>A0A2M7H2M4_9BACT</name>
<evidence type="ECO:0000313" key="2">
    <source>
        <dbReference type="EMBL" id="PIW36439.1"/>
    </source>
</evidence>
<dbReference type="Proteomes" id="UP000230292">
    <property type="component" value="Unassembled WGS sequence"/>
</dbReference>
<organism evidence="2 3">
    <name type="scientific">Candidatus Kerfeldbacteria bacterium CG15_BIG_FIL_POST_REV_8_21_14_020_45_12</name>
    <dbReference type="NCBI Taxonomy" id="2014247"/>
    <lineage>
        <taxon>Bacteria</taxon>
        <taxon>Candidatus Kerfeldiibacteriota</taxon>
    </lineage>
</organism>
<dbReference type="AlphaFoldDB" id="A0A2M7H2M4"/>
<evidence type="ECO:0000313" key="3">
    <source>
        <dbReference type="Proteomes" id="UP000230292"/>
    </source>
</evidence>
<protein>
    <recommendedName>
        <fullName evidence="1">FAD dependent oxidoreductase domain-containing protein</fullName>
    </recommendedName>
</protein>